<evidence type="ECO:0000256" key="1">
    <source>
        <dbReference type="SAM" id="Phobius"/>
    </source>
</evidence>
<protein>
    <recommendedName>
        <fullName evidence="2">Ancillary SecYEG translocon subunit/Cell division coordinator CpoB TPR domain-containing protein</fullName>
    </recommendedName>
</protein>
<keyword evidence="1" id="KW-1133">Transmembrane helix</keyword>
<gene>
    <name evidence="3" type="ORF">BHV28_13790</name>
</gene>
<dbReference type="STRING" id="1902579.BHV28_13790"/>
<feature type="domain" description="Ancillary SecYEG translocon subunit/Cell division coordinator CpoB TPR" evidence="2">
    <location>
        <begin position="22"/>
        <end position="210"/>
    </location>
</feature>
<reference evidence="3 4" key="2">
    <citation type="journal article" date="2016" name="Sci. Rep.">
        <title>The genome of Rhizobiales bacteria in predatory ants reveals urease gene functions but no genes for nitrogen fixation.</title>
        <authorList>
            <person name="Neuvonen M.M."/>
            <person name="Tamarit D."/>
            <person name="Naslund K."/>
            <person name="Liebig J."/>
            <person name="Feldhaar H."/>
            <person name="Moran N.A."/>
            <person name="Guy L."/>
            <person name="Andersson S.G."/>
        </authorList>
    </citation>
    <scope>NUCLEOTIDE SEQUENCE [LARGE SCALE GENOMIC DNA]</scope>
    <source>
        <strain evidence="3 4">Hsal</strain>
    </source>
</reference>
<dbReference type="EMBL" id="CP017315">
    <property type="protein sequence ID" value="AQS42062.1"/>
    <property type="molecule type" value="Genomic_DNA"/>
</dbReference>
<name>A0A1U9JW09_9HYPH</name>
<keyword evidence="4" id="KW-1185">Reference proteome</keyword>
<keyword evidence="1" id="KW-0472">Membrane</keyword>
<feature type="transmembrane region" description="Helical" evidence="1">
    <location>
        <begin position="27"/>
        <end position="48"/>
    </location>
</feature>
<dbReference type="AlphaFoldDB" id="A0A1U9JW09"/>
<accession>A0A1U9JW09</accession>
<proteinExistence type="predicted"/>
<keyword evidence="1" id="KW-0812">Transmembrane</keyword>
<dbReference type="Pfam" id="PF09976">
    <property type="entry name" value="TPR_21"/>
    <property type="match status" value="1"/>
</dbReference>
<reference evidence="3 4" key="1">
    <citation type="journal article" date="2010" name="Science">
        <title>Genomic comparison of the ants Camponotus floridanus and Harpegnathos saltator.</title>
        <authorList>
            <person name="Bonasio R."/>
            <person name="Zhang G."/>
            <person name="Ye C."/>
            <person name="Mutti N.S."/>
            <person name="Fang X."/>
            <person name="Qin N."/>
            <person name="Donahue G."/>
            <person name="Yang P."/>
            <person name="Li Q."/>
            <person name="Li C."/>
            <person name="Zhang P."/>
            <person name="Huang Z."/>
            <person name="Berger S.L."/>
            <person name="Reinberg D."/>
            <person name="Wang J."/>
            <person name="Liebig J."/>
        </authorList>
    </citation>
    <scope>NUCLEOTIDE SEQUENCE [LARGE SCALE GENOMIC DNA]</scope>
    <source>
        <strain evidence="3 4">Hsal</strain>
    </source>
</reference>
<sequence>MVEDDNFIREVNEEIRQEKLQKLWRNYGALIIGAAILLVFAASGWAWYNKHMENRDNAAGDAMLAALQLADRGDEAAFAKLTELEKSGIGGYPVLAKMRAAALLATKDDKAGAVAAYDAIAGDKTASQGIRDLAAIRAAYLLVDNGTLADVRERVEALATDVNPMRNLAREALGLAAWKAGALDEATGYFTKNRDDQQPLAANLRERAQMMLDLISVQRGGAQK</sequence>
<organism evidence="3 4">
    <name type="scientific">Candidatus Tokpelaia hoelldobleri</name>
    <dbReference type="NCBI Taxonomy" id="1902579"/>
    <lineage>
        <taxon>Bacteria</taxon>
        <taxon>Pseudomonadati</taxon>
        <taxon>Pseudomonadota</taxon>
        <taxon>Alphaproteobacteria</taxon>
        <taxon>Hyphomicrobiales</taxon>
        <taxon>Candidatus Tokpelaia</taxon>
    </lineage>
</organism>
<dbReference type="Proteomes" id="UP000188912">
    <property type="component" value="Chromosome"/>
</dbReference>
<evidence type="ECO:0000259" key="2">
    <source>
        <dbReference type="Pfam" id="PF09976"/>
    </source>
</evidence>
<evidence type="ECO:0000313" key="3">
    <source>
        <dbReference type="EMBL" id="AQS42062.1"/>
    </source>
</evidence>
<evidence type="ECO:0000313" key="4">
    <source>
        <dbReference type="Proteomes" id="UP000188912"/>
    </source>
</evidence>
<dbReference type="InterPro" id="IPR018704">
    <property type="entry name" value="SecYEG/CpoB_TPR"/>
</dbReference>
<dbReference type="KEGG" id="thd:BHV28_13790"/>